<evidence type="ECO:0000259" key="1">
    <source>
        <dbReference type="Pfam" id="PF09414"/>
    </source>
</evidence>
<evidence type="ECO:0000313" key="2">
    <source>
        <dbReference type="EMBL" id="ARF10179.1"/>
    </source>
</evidence>
<keyword evidence="2" id="KW-0436">Ligase</keyword>
<accession>A0A1V0SEN0</accession>
<gene>
    <name evidence="2" type="ORF">Hokovirus_1_58</name>
</gene>
<feature type="domain" description="RNA ligase" evidence="1">
    <location>
        <begin position="163"/>
        <end position="331"/>
    </location>
</feature>
<protein>
    <submittedName>
        <fullName evidence="2">RNA ligase</fullName>
    </submittedName>
</protein>
<proteinExistence type="predicted"/>
<dbReference type="GO" id="GO:0016874">
    <property type="term" value="F:ligase activity"/>
    <property type="evidence" value="ECO:0007669"/>
    <property type="project" value="UniProtKB-KW"/>
</dbReference>
<sequence length="340" mass="39516">MQETYRKLASVCIIDDIVEMKNCDNICLVKIKGWQVVAQKNLFKVNDKCIYIEIDSILPVDNIHFADFEGKCIKTKKIRGELSQGVVFPLDILPEIVNDIKREELPENTNLTEVLNILKYDDSGLSNDKPNAWPSNLPKTDEERIQNIFKDLKNSFKEEELVFIETEKLDGTSFTAFLDSDKLVVCSRNYIVDEDNDLYKVALNTNVKDKLIEIRNKYNLNAMLQGECIGPKIQNNRYKLNDRKVFFFRMFNINDLKFVDFEKFLDIAKDLNILTVPIINYNYVLPENIKILLNHVNGNSALCKTTKREGSVFIMKNKLNYNQNRLSFKAISNEFLLKQK</sequence>
<organism evidence="2">
    <name type="scientific">Hokovirus HKV1</name>
    <dbReference type="NCBI Taxonomy" id="1977638"/>
    <lineage>
        <taxon>Viruses</taxon>
        <taxon>Varidnaviria</taxon>
        <taxon>Bamfordvirae</taxon>
        <taxon>Nucleocytoviricota</taxon>
        <taxon>Megaviricetes</taxon>
        <taxon>Imitervirales</taxon>
        <taxon>Mimiviridae</taxon>
        <taxon>Klosneuvirinae</taxon>
        <taxon>Hokovirus</taxon>
    </lineage>
</organism>
<reference evidence="2" key="1">
    <citation type="journal article" date="2017" name="Science">
        <title>Giant viruses with an expanded complement of translation system components.</title>
        <authorList>
            <person name="Schulz F."/>
            <person name="Yutin N."/>
            <person name="Ivanova N.N."/>
            <person name="Ortega D.R."/>
            <person name="Lee T.K."/>
            <person name="Vierheilig J."/>
            <person name="Daims H."/>
            <person name="Horn M."/>
            <person name="Wagner M."/>
            <person name="Jensen G.J."/>
            <person name="Kyrpides N.C."/>
            <person name="Koonin E.V."/>
            <person name="Woyke T."/>
        </authorList>
    </citation>
    <scope>NUCLEOTIDE SEQUENCE</scope>
    <source>
        <strain evidence="2">HKV1</strain>
    </source>
</reference>
<dbReference type="Pfam" id="PF21189">
    <property type="entry name" value="PHA02142"/>
    <property type="match status" value="1"/>
</dbReference>
<dbReference type="InterPro" id="IPR021122">
    <property type="entry name" value="RNA_ligase_dom_REL/Rnl2"/>
</dbReference>
<dbReference type="Pfam" id="PF09414">
    <property type="entry name" value="RNA_ligase"/>
    <property type="match status" value="1"/>
</dbReference>
<name>A0A1V0SEN0_9VIRU</name>
<dbReference type="SUPFAM" id="SSF56091">
    <property type="entry name" value="DNA ligase/mRNA capping enzyme, catalytic domain"/>
    <property type="match status" value="1"/>
</dbReference>
<dbReference type="Gene3D" id="3.30.470.30">
    <property type="entry name" value="DNA ligase/mRNA capping enzyme"/>
    <property type="match status" value="1"/>
</dbReference>
<dbReference type="EMBL" id="KY684103">
    <property type="protein sequence ID" value="ARF10179.1"/>
    <property type="molecule type" value="Genomic_DNA"/>
</dbReference>